<keyword evidence="1" id="KW-0378">Hydrolase</keyword>
<dbReference type="OrthoDB" id="422236at2759"/>
<dbReference type="AlphaFoldDB" id="C5LDN7"/>
<dbReference type="GeneID" id="9050588"/>
<accession>C5LDN7</accession>
<dbReference type="GO" id="GO:0004553">
    <property type="term" value="F:hydrolase activity, hydrolyzing O-glycosyl compounds"/>
    <property type="evidence" value="ECO:0007669"/>
    <property type="project" value="TreeGrafter"/>
</dbReference>
<dbReference type="PANTHER" id="PTHR16138">
    <property type="entry name" value="MYCOPHENOLIC ACID ACYL-GLUCURONIDE ESTERASE, MITOCHONDRIAL"/>
    <property type="match status" value="1"/>
</dbReference>
<evidence type="ECO:0000256" key="1">
    <source>
        <dbReference type="ARBA" id="ARBA00022801"/>
    </source>
</evidence>
<gene>
    <name evidence="2" type="ORF">Pmar_PMAR026485</name>
</gene>
<name>C5LDN7_PERM5</name>
<proteinExistence type="predicted"/>
<dbReference type="EMBL" id="GG681070">
    <property type="protein sequence ID" value="EER05051.1"/>
    <property type="molecule type" value="Genomic_DNA"/>
</dbReference>
<dbReference type="PANTHER" id="PTHR16138:SF7">
    <property type="entry name" value="PALMITOYL-PROTEIN THIOESTERASE ABHD10, MITOCHONDRIAL"/>
    <property type="match status" value="1"/>
</dbReference>
<dbReference type="RefSeq" id="XP_002773235.1">
    <property type="nucleotide sequence ID" value="XM_002773189.1"/>
</dbReference>
<organism evidence="3">
    <name type="scientific">Perkinsus marinus (strain ATCC 50983 / TXsc)</name>
    <dbReference type="NCBI Taxonomy" id="423536"/>
    <lineage>
        <taxon>Eukaryota</taxon>
        <taxon>Sar</taxon>
        <taxon>Alveolata</taxon>
        <taxon>Perkinsozoa</taxon>
        <taxon>Perkinsea</taxon>
        <taxon>Perkinsida</taxon>
        <taxon>Perkinsidae</taxon>
        <taxon>Perkinsus</taxon>
    </lineage>
</organism>
<protein>
    <recommendedName>
        <fullName evidence="4">Mycophenolic acid acyl-glucuronide esterase, mitochondrial</fullName>
    </recommendedName>
</protein>
<dbReference type="InParanoid" id="C5LDN7"/>
<evidence type="ECO:0008006" key="4">
    <source>
        <dbReference type="Google" id="ProtNLM"/>
    </source>
</evidence>
<dbReference type="OMA" id="EVVHGTK"/>
<dbReference type="InterPro" id="IPR029058">
    <property type="entry name" value="AB_hydrolase_fold"/>
</dbReference>
<keyword evidence="3" id="KW-1185">Reference proteome</keyword>
<reference evidence="2 3" key="1">
    <citation type="submission" date="2008-07" db="EMBL/GenBank/DDBJ databases">
        <authorList>
            <person name="El-Sayed N."/>
            <person name="Caler E."/>
            <person name="Inman J."/>
            <person name="Amedeo P."/>
            <person name="Hass B."/>
            <person name="Wortman J."/>
        </authorList>
    </citation>
    <scope>NUCLEOTIDE SEQUENCE [LARGE SCALE GENOMIC DNA]</scope>
    <source>
        <strain evidence="3">ATCC 50983 / TXsc</strain>
    </source>
</reference>
<evidence type="ECO:0000313" key="2">
    <source>
        <dbReference type="EMBL" id="EER05051.1"/>
    </source>
</evidence>
<dbReference type="SUPFAM" id="SSF53474">
    <property type="entry name" value="alpha/beta-Hydrolases"/>
    <property type="match status" value="1"/>
</dbReference>
<dbReference type="Proteomes" id="UP000007800">
    <property type="component" value="Unassembled WGS sequence"/>
</dbReference>
<evidence type="ECO:0000313" key="3">
    <source>
        <dbReference type="Proteomes" id="UP000007800"/>
    </source>
</evidence>
<sequence>MSCGLYIPGLCSNCGGRKAMMLRGLLARHNLPCKLYNYPNWDCSEELRYSSMYAAARDALLDVASSERPAVVLAASMGCHFALRLALGYPNLIGAIVSVGGTFNPGENWLKEDSSDWVYVGSPYADNDESYKLPKMFLSDLQANYITNLKDIHLPVEVVHGTKDESIGVEIAKTLAELLPMGTLHLVEGGDHRLSTEGDLRLIESLLEKHLLC</sequence>
<dbReference type="Gene3D" id="3.40.50.1820">
    <property type="entry name" value="alpha/beta hydrolase"/>
    <property type="match status" value="1"/>
</dbReference>
<dbReference type="InterPro" id="IPR052382">
    <property type="entry name" value="ABHD10_acyl-thioesterase"/>
</dbReference>